<keyword evidence="1" id="KW-0479">Metal-binding</keyword>
<evidence type="ECO:0000259" key="3">
    <source>
        <dbReference type="PROSITE" id="PS50157"/>
    </source>
</evidence>
<name>A0ABY7CIX0_9BASI</name>
<keyword evidence="1" id="KW-0862">Zinc</keyword>
<feature type="compositionally biased region" description="Polar residues" evidence="2">
    <location>
        <begin position="468"/>
        <end position="486"/>
    </location>
</feature>
<keyword evidence="1" id="KW-0863">Zinc-finger</keyword>
<feature type="compositionally biased region" description="Basic residues" evidence="2">
    <location>
        <begin position="402"/>
        <end position="420"/>
    </location>
</feature>
<dbReference type="EMBL" id="CP110424">
    <property type="protein sequence ID" value="WAQ84313.1"/>
    <property type="molecule type" value="Genomic_DNA"/>
</dbReference>
<keyword evidence="5" id="KW-1185">Reference proteome</keyword>
<proteinExistence type="predicted"/>
<dbReference type="PROSITE" id="PS00028">
    <property type="entry name" value="ZINC_FINGER_C2H2_1"/>
    <property type="match status" value="1"/>
</dbReference>
<feature type="compositionally biased region" description="Low complexity" evidence="2">
    <location>
        <begin position="208"/>
        <end position="219"/>
    </location>
</feature>
<reference evidence="4" key="1">
    <citation type="submission" date="2022-10" db="EMBL/GenBank/DDBJ databases">
        <title>Puccinia triticina Genome sequencing and assembly.</title>
        <authorList>
            <person name="Li C."/>
        </authorList>
    </citation>
    <scope>NUCLEOTIDE SEQUENCE</scope>
    <source>
        <strain evidence="4">Pt15</strain>
    </source>
</reference>
<feature type="domain" description="C2H2-type" evidence="3">
    <location>
        <begin position="382"/>
        <end position="410"/>
    </location>
</feature>
<feature type="region of interest" description="Disordered" evidence="2">
    <location>
        <begin position="207"/>
        <end position="233"/>
    </location>
</feature>
<feature type="region of interest" description="Disordered" evidence="2">
    <location>
        <begin position="402"/>
        <end position="422"/>
    </location>
</feature>
<dbReference type="Proteomes" id="UP001164743">
    <property type="component" value="Chromosome 4A"/>
</dbReference>
<gene>
    <name evidence="4" type="ORF">PtA15_4A766</name>
</gene>
<feature type="region of interest" description="Disordered" evidence="2">
    <location>
        <begin position="1"/>
        <end position="29"/>
    </location>
</feature>
<feature type="compositionally biased region" description="Polar residues" evidence="2">
    <location>
        <begin position="256"/>
        <end position="291"/>
    </location>
</feature>
<feature type="region of interest" description="Disordered" evidence="2">
    <location>
        <begin position="255"/>
        <end position="330"/>
    </location>
</feature>
<dbReference type="GeneID" id="77809578"/>
<organism evidence="4 5">
    <name type="scientific">Puccinia triticina</name>
    <dbReference type="NCBI Taxonomy" id="208348"/>
    <lineage>
        <taxon>Eukaryota</taxon>
        <taxon>Fungi</taxon>
        <taxon>Dikarya</taxon>
        <taxon>Basidiomycota</taxon>
        <taxon>Pucciniomycotina</taxon>
        <taxon>Pucciniomycetes</taxon>
        <taxon>Pucciniales</taxon>
        <taxon>Pucciniaceae</taxon>
        <taxon>Puccinia</taxon>
    </lineage>
</organism>
<feature type="compositionally biased region" description="Basic and acidic residues" evidence="2">
    <location>
        <begin position="1"/>
        <end position="11"/>
    </location>
</feature>
<sequence length="923" mass="103494">MNHSGYVEHYHCNPSDGSTSISAEDGQFEGPSQPINQRLPAYFTVPAPANPAELIPPMAPGTNARLYNSDIPPENAPSFTSHGVNGIHPSLIAPHPNVPRAMAPMGPQTCSITETDNCAIPLSSEQFSKLLETLSPEQINILAQALLNDPFPGDEVAPLSLAPYPSVPASEVGYMAAMGPQDFTNFDALQRSGANYFTPSLGHDSYGLSPSLPSDPSTPANQPGSLAPMAWGQNAHHSPRASAYYLVERPIASLPSRVSQPPSRANGSTRIVQSGPSYLPSHQDTLPSRNTAEVGHPARTAGAKGKKRAGEALESNDQTPQQSTRKKPLRLGEDIVDKYVNRLPNDILQCGEEGCGKLYERKDLWNLRNHLRTKHGHDPKPLFCKVCNADYKNPNELAKHMWKKHNGPAPKQRKTKQKASTKREKCKYFEQCKTDFACLESQPYIDHLKKKHNVIQVLEAPCKREMGQSSVDFDGQQEPQPASNHPANPERRHGRAQTYTTMTRTNPLVRFLQALALLLCLVYLLRRSTGDSKSPSDWHVSSWLAQNPTNRFKVPPDCDPYAELGHLFTADNLHDSRYIIYNDHKQPALDAPDQDWVVPSLTATIHEHKFLELDFLRNRSVIMIGDSIDRNLVTHFGRRGLAGTKGHHKFFEAPDQAHIAIPKLESHRIGMAYLPELNFTLYNWFLMGLGVKKEVPFFHAREDLPQEFESKMETFFLPLLRANLIAKPDLIVFNTGFWDLEYLARTRTAQYNLPDVQPRAKEGPTGLKIINLGDGNPLSLTELAYHRVRLRSFLKMLIDSLKAIYGPSQNSNYLDRPIEIMYRSMQLGNASLTNAFAAERIHQLEESNRLVLKEFNIKVIEWGKMTIGLDSQLDDPSIHYGIGSAQYIFGDMLLFYLKRLVSGSKDEWVGCDWIRNRNLYYKT</sequence>
<feature type="region of interest" description="Disordered" evidence="2">
    <location>
        <begin position="468"/>
        <end position="495"/>
    </location>
</feature>
<dbReference type="SMART" id="SM00355">
    <property type="entry name" value="ZnF_C2H2"/>
    <property type="match status" value="2"/>
</dbReference>
<evidence type="ECO:0000313" key="5">
    <source>
        <dbReference type="Proteomes" id="UP001164743"/>
    </source>
</evidence>
<dbReference type="InterPro" id="IPR013087">
    <property type="entry name" value="Znf_C2H2_type"/>
</dbReference>
<dbReference type="PROSITE" id="PS50157">
    <property type="entry name" value="ZINC_FINGER_C2H2_2"/>
    <property type="match status" value="1"/>
</dbReference>
<dbReference type="Gene3D" id="3.30.160.60">
    <property type="entry name" value="Classic Zinc Finger"/>
    <property type="match status" value="1"/>
</dbReference>
<evidence type="ECO:0000256" key="2">
    <source>
        <dbReference type="SAM" id="MobiDB-lite"/>
    </source>
</evidence>
<dbReference type="RefSeq" id="XP_053019868.1">
    <property type="nucleotide sequence ID" value="XM_053168683.1"/>
</dbReference>
<accession>A0ABY7CIX0</accession>
<evidence type="ECO:0000313" key="4">
    <source>
        <dbReference type="EMBL" id="WAQ84313.1"/>
    </source>
</evidence>
<evidence type="ECO:0000256" key="1">
    <source>
        <dbReference type="PROSITE-ProRule" id="PRU00042"/>
    </source>
</evidence>
<protein>
    <recommendedName>
        <fullName evidence="3">C2H2-type domain-containing protein</fullName>
    </recommendedName>
</protein>